<name>A0AAD7K9R4_9AGAR</name>
<feature type="compositionally biased region" description="Polar residues" evidence="1">
    <location>
        <begin position="55"/>
        <end position="69"/>
    </location>
</feature>
<protein>
    <recommendedName>
        <fullName evidence="2">ATPase AAA-type core domain-containing protein</fullName>
    </recommendedName>
</protein>
<comment type="caution">
    <text evidence="3">The sequence shown here is derived from an EMBL/GenBank/DDBJ whole genome shotgun (WGS) entry which is preliminary data.</text>
</comment>
<reference evidence="3" key="1">
    <citation type="submission" date="2023-03" db="EMBL/GenBank/DDBJ databases">
        <title>Massive genome expansion in bonnet fungi (Mycena s.s.) driven by repeated elements and novel gene families across ecological guilds.</title>
        <authorList>
            <consortium name="Lawrence Berkeley National Laboratory"/>
            <person name="Harder C.B."/>
            <person name="Miyauchi S."/>
            <person name="Viragh M."/>
            <person name="Kuo A."/>
            <person name="Thoen E."/>
            <person name="Andreopoulos B."/>
            <person name="Lu D."/>
            <person name="Skrede I."/>
            <person name="Drula E."/>
            <person name="Henrissat B."/>
            <person name="Morin E."/>
            <person name="Kohler A."/>
            <person name="Barry K."/>
            <person name="LaButti K."/>
            <person name="Morin E."/>
            <person name="Salamov A."/>
            <person name="Lipzen A."/>
            <person name="Mereny Z."/>
            <person name="Hegedus B."/>
            <person name="Baldrian P."/>
            <person name="Stursova M."/>
            <person name="Weitz H."/>
            <person name="Taylor A."/>
            <person name="Grigoriev I.V."/>
            <person name="Nagy L.G."/>
            <person name="Martin F."/>
            <person name="Kauserud H."/>
        </authorList>
    </citation>
    <scope>NUCLEOTIDE SEQUENCE</scope>
    <source>
        <strain evidence="3">CBHHK182m</strain>
    </source>
</reference>
<feature type="region of interest" description="Disordered" evidence="1">
    <location>
        <begin position="53"/>
        <end position="229"/>
    </location>
</feature>
<dbReference type="Proteomes" id="UP001215598">
    <property type="component" value="Unassembled WGS sequence"/>
</dbReference>
<keyword evidence="4" id="KW-1185">Reference proteome</keyword>
<evidence type="ECO:0000313" key="4">
    <source>
        <dbReference type="Proteomes" id="UP001215598"/>
    </source>
</evidence>
<dbReference type="Gene3D" id="3.40.50.300">
    <property type="entry name" value="P-loop containing nucleotide triphosphate hydrolases"/>
    <property type="match status" value="1"/>
</dbReference>
<dbReference type="GO" id="GO:0005524">
    <property type="term" value="F:ATP binding"/>
    <property type="evidence" value="ECO:0007669"/>
    <property type="project" value="InterPro"/>
</dbReference>
<dbReference type="EMBL" id="JARKIB010000004">
    <property type="protein sequence ID" value="KAJ7781236.1"/>
    <property type="molecule type" value="Genomic_DNA"/>
</dbReference>
<dbReference type="Pfam" id="PF00004">
    <property type="entry name" value="AAA"/>
    <property type="match status" value="1"/>
</dbReference>
<feature type="compositionally biased region" description="Low complexity" evidence="1">
    <location>
        <begin position="8"/>
        <end position="20"/>
    </location>
</feature>
<accession>A0AAD7K9R4</accession>
<dbReference type="PANTHER" id="PTHR23389">
    <property type="entry name" value="CHROMOSOME TRANSMISSION FIDELITY FACTOR 18"/>
    <property type="match status" value="1"/>
</dbReference>
<gene>
    <name evidence="3" type="ORF">B0H16DRAFT_1497573</name>
</gene>
<feature type="compositionally biased region" description="Polar residues" evidence="1">
    <location>
        <begin position="155"/>
        <end position="171"/>
    </location>
</feature>
<dbReference type="SUPFAM" id="SSF52540">
    <property type="entry name" value="P-loop containing nucleoside triphosphate hydrolases"/>
    <property type="match status" value="1"/>
</dbReference>
<feature type="compositionally biased region" description="Basic and acidic residues" evidence="1">
    <location>
        <begin position="191"/>
        <end position="207"/>
    </location>
</feature>
<feature type="region of interest" description="Disordered" evidence="1">
    <location>
        <begin position="1"/>
        <end position="21"/>
    </location>
</feature>
<dbReference type="GO" id="GO:0003677">
    <property type="term" value="F:DNA binding"/>
    <property type="evidence" value="ECO:0007669"/>
    <property type="project" value="TreeGrafter"/>
</dbReference>
<dbReference type="AlphaFoldDB" id="A0AAD7K9R4"/>
<organism evidence="3 4">
    <name type="scientific">Mycena metata</name>
    <dbReference type="NCBI Taxonomy" id="1033252"/>
    <lineage>
        <taxon>Eukaryota</taxon>
        <taxon>Fungi</taxon>
        <taxon>Dikarya</taxon>
        <taxon>Basidiomycota</taxon>
        <taxon>Agaricomycotina</taxon>
        <taxon>Agaricomycetes</taxon>
        <taxon>Agaricomycetidae</taxon>
        <taxon>Agaricales</taxon>
        <taxon>Marasmiineae</taxon>
        <taxon>Mycenaceae</taxon>
        <taxon>Mycena</taxon>
    </lineage>
</organism>
<proteinExistence type="predicted"/>
<evidence type="ECO:0000259" key="2">
    <source>
        <dbReference type="Pfam" id="PF00004"/>
    </source>
</evidence>
<sequence>MVGRKKAASTAKASSSKQQTITDLFKKNVPVPVAQDVPPVVVQPLPPTFVEVETDSGQIPITTVSTRSSPAPEPVASTSKTTEIIDITESPPPLKPPSTRKDSKKPLSSRSTKPSSGPSRPPELDVIDLTSHSDSPPTVPAYSIFAPRPKVDGPSRSTPSISQTPRPTYSIFNVKPKKPSGLVSPTKPRAVNKESDAPFPTKDEQHIRGPQTVFSTPAYPKRSSETRTQEPMEHFRVPIRIDDTSIPRTLTYRPVSTISEKEECIASIPDDHKRDHPAIARLSVQATSPPDASSSAEKLWSERWCPQQADGILGNEQHALYLRDWLRALEVRFEAPASLDSGENRREEARGVKRPKVMRSVARAKKRRQQSSDGWIVSDASDYSSDMEMVVEAEGGDDDDFSPTPVPGRISNSFRDHLANTILLAGPPGSGKTAAVYSCAEELGWEVFEVYPGIGKRNGASLESMIGEVGKNHLVRRTHVRGRGGDEETEPGADFGFVAPNLKAGTRQSVVLLEEVDILFKEDANFWPAVIRLIRESKRAVICTCNDLSLVPTSELPLQKILEFEPCVPDVAGSYLQGLCCIEGYIVKREVLGKMYAQSYDLRRTILRLQLLCQGFPLGTLPEMDHLLDWNAASRRSVPHADLISFMDAYMTRDSLDRPEVRFRALTACSR</sequence>
<dbReference type="InterPro" id="IPR027417">
    <property type="entry name" value="P-loop_NTPase"/>
</dbReference>
<dbReference type="PANTHER" id="PTHR23389:SF21">
    <property type="entry name" value="ATPASE FAMILY AAA DOMAIN-CONTAINING PROTEIN 5"/>
    <property type="match status" value="1"/>
</dbReference>
<dbReference type="GO" id="GO:0005634">
    <property type="term" value="C:nucleus"/>
    <property type="evidence" value="ECO:0007669"/>
    <property type="project" value="TreeGrafter"/>
</dbReference>
<feature type="compositionally biased region" description="Low complexity" evidence="1">
    <location>
        <begin position="106"/>
        <end position="118"/>
    </location>
</feature>
<evidence type="ECO:0000256" key="1">
    <source>
        <dbReference type="SAM" id="MobiDB-lite"/>
    </source>
</evidence>
<feature type="domain" description="ATPase AAA-type core" evidence="2">
    <location>
        <begin position="422"/>
        <end position="551"/>
    </location>
</feature>
<dbReference type="GO" id="GO:0016887">
    <property type="term" value="F:ATP hydrolysis activity"/>
    <property type="evidence" value="ECO:0007669"/>
    <property type="project" value="InterPro"/>
</dbReference>
<evidence type="ECO:0000313" key="3">
    <source>
        <dbReference type="EMBL" id="KAJ7781236.1"/>
    </source>
</evidence>
<dbReference type="InterPro" id="IPR003959">
    <property type="entry name" value="ATPase_AAA_core"/>
</dbReference>